<feature type="domain" description="Mid2" evidence="3">
    <location>
        <begin position="174"/>
        <end position="246"/>
    </location>
</feature>
<feature type="region of interest" description="Disordered" evidence="1">
    <location>
        <begin position="365"/>
        <end position="480"/>
    </location>
</feature>
<feature type="region of interest" description="Disordered" evidence="1">
    <location>
        <begin position="1"/>
        <end position="169"/>
    </location>
</feature>
<feature type="transmembrane region" description="Helical" evidence="2">
    <location>
        <begin position="212"/>
        <end position="234"/>
    </location>
</feature>
<dbReference type="RefSeq" id="XP_047783255.1">
    <property type="nucleotide sequence ID" value="XM_047922722.1"/>
</dbReference>
<feature type="compositionally biased region" description="Polar residues" evidence="1">
    <location>
        <begin position="295"/>
        <end position="310"/>
    </location>
</feature>
<dbReference type="GeneID" id="72003454"/>
<protein>
    <recommendedName>
        <fullName evidence="3">Mid2 domain-containing protein</fullName>
    </recommendedName>
</protein>
<feature type="compositionally biased region" description="Low complexity" evidence="1">
    <location>
        <begin position="95"/>
        <end position="166"/>
    </location>
</feature>
<keyword evidence="2" id="KW-0812">Transmembrane</keyword>
<sequence length="480" mass="48909">MRPVRRWQDNALVFRQDNSTASATDSGTAASAASAATSDTSAAPSDSSSGSSTDGSSRASASQGPTSSTDSSSAVQSTPSSASTTTPSSTPPPSSSSTTSPSSTPPASSSTPSSSSSQPPSSSSSSASASSTSSSNASSSSSSASSTSSSSSSSATPPPSSSTSASGRELTIGTSTIVKTINGQVTTSFAPIVTTMGQSDSSGLSPVANKGIIAGSVVGVCALLILALAMVVFYRRHRHKKLDFFKREKPKPRSMLLAGEDLDDVDMGPPMTAYRDYPGSMVSHSASPSVAGHNASGSISGSPMNPQASYSRVHVPGSPVPSPHLMGMRTSEAGSLFQEEVWPPPRKPFVDPLVSTDDLTRIVDDVMGPREGDGSYPPSSFRADSRLRGGHESTTSLDSAPDIPPRATHGRSPSQTTLLPPASPQTPTWRTPLFVTNMGSETPSIYSQQSPPLGASKHLSSESASRQPLSTEGEPMGEAL</sequence>
<gene>
    <name evidence="4" type="ORF">C8Q71DRAFT_739688</name>
</gene>
<dbReference type="PANTHER" id="PTHR45725:SF1">
    <property type="entry name" value="DISHEVELLED ASSOCIATED ACTIVATOR OF MORPHOGENESIS, ISOFORM D"/>
    <property type="match status" value="1"/>
</dbReference>
<evidence type="ECO:0000256" key="2">
    <source>
        <dbReference type="SAM" id="Phobius"/>
    </source>
</evidence>
<reference evidence="4 5" key="1">
    <citation type="journal article" date="2021" name="Environ. Microbiol.">
        <title>Gene family expansions and transcriptome signatures uncover fungal adaptations to wood decay.</title>
        <authorList>
            <person name="Hage H."/>
            <person name="Miyauchi S."/>
            <person name="Viragh M."/>
            <person name="Drula E."/>
            <person name="Min B."/>
            <person name="Chaduli D."/>
            <person name="Navarro D."/>
            <person name="Favel A."/>
            <person name="Norest M."/>
            <person name="Lesage-Meessen L."/>
            <person name="Balint B."/>
            <person name="Merenyi Z."/>
            <person name="de Eugenio L."/>
            <person name="Morin E."/>
            <person name="Martinez A.T."/>
            <person name="Baldrian P."/>
            <person name="Stursova M."/>
            <person name="Martinez M.J."/>
            <person name="Novotny C."/>
            <person name="Magnuson J.K."/>
            <person name="Spatafora J.W."/>
            <person name="Maurice S."/>
            <person name="Pangilinan J."/>
            <person name="Andreopoulos W."/>
            <person name="LaButti K."/>
            <person name="Hundley H."/>
            <person name="Na H."/>
            <person name="Kuo A."/>
            <person name="Barry K."/>
            <person name="Lipzen A."/>
            <person name="Henrissat B."/>
            <person name="Riley R."/>
            <person name="Ahrendt S."/>
            <person name="Nagy L.G."/>
            <person name="Grigoriev I.V."/>
            <person name="Martin F."/>
            <person name="Rosso M.N."/>
        </authorList>
    </citation>
    <scope>NUCLEOTIDE SEQUENCE [LARGE SCALE GENOMIC DNA]</scope>
    <source>
        <strain evidence="4 5">CIRM-BRFM 1785</strain>
    </source>
</reference>
<accession>A0ABQ8KT00</accession>
<dbReference type="InterPro" id="IPR007567">
    <property type="entry name" value="Mid2_dom"/>
</dbReference>
<feature type="compositionally biased region" description="Polar residues" evidence="1">
    <location>
        <begin position="461"/>
        <end position="470"/>
    </location>
</feature>
<evidence type="ECO:0000313" key="5">
    <source>
        <dbReference type="Proteomes" id="UP000814176"/>
    </source>
</evidence>
<dbReference type="CDD" id="cd12087">
    <property type="entry name" value="TM_EGFR-like"/>
    <property type="match status" value="1"/>
</dbReference>
<feature type="compositionally biased region" description="Polar residues" evidence="1">
    <location>
        <begin position="437"/>
        <end position="451"/>
    </location>
</feature>
<dbReference type="PANTHER" id="PTHR45725">
    <property type="entry name" value="FORMIN HOMOLOGY 2 FAMILY MEMBER"/>
    <property type="match status" value="1"/>
</dbReference>
<dbReference type="EMBL" id="JADCUA010000003">
    <property type="protein sequence ID" value="KAH9841956.1"/>
    <property type="molecule type" value="Genomic_DNA"/>
</dbReference>
<keyword evidence="2" id="KW-0472">Membrane</keyword>
<name>A0ABQ8KT00_9APHY</name>
<keyword evidence="5" id="KW-1185">Reference proteome</keyword>
<comment type="caution">
    <text evidence="4">The sequence shown here is derived from an EMBL/GenBank/DDBJ whole genome shotgun (WGS) entry which is preliminary data.</text>
</comment>
<evidence type="ECO:0000313" key="4">
    <source>
        <dbReference type="EMBL" id="KAH9841956.1"/>
    </source>
</evidence>
<proteinExistence type="predicted"/>
<dbReference type="Pfam" id="PF04478">
    <property type="entry name" value="Mid2"/>
    <property type="match status" value="1"/>
</dbReference>
<dbReference type="InterPro" id="IPR051425">
    <property type="entry name" value="Formin_Homology"/>
</dbReference>
<keyword evidence="2" id="KW-1133">Transmembrane helix</keyword>
<evidence type="ECO:0000256" key="1">
    <source>
        <dbReference type="SAM" id="MobiDB-lite"/>
    </source>
</evidence>
<dbReference type="Proteomes" id="UP000814176">
    <property type="component" value="Unassembled WGS sequence"/>
</dbReference>
<feature type="compositionally biased region" description="Low complexity" evidence="1">
    <location>
        <begin position="19"/>
        <end position="88"/>
    </location>
</feature>
<organism evidence="4 5">
    <name type="scientific">Rhodofomes roseus</name>
    <dbReference type="NCBI Taxonomy" id="34475"/>
    <lineage>
        <taxon>Eukaryota</taxon>
        <taxon>Fungi</taxon>
        <taxon>Dikarya</taxon>
        <taxon>Basidiomycota</taxon>
        <taxon>Agaricomycotina</taxon>
        <taxon>Agaricomycetes</taxon>
        <taxon>Polyporales</taxon>
        <taxon>Rhodofomes</taxon>
    </lineage>
</organism>
<evidence type="ECO:0000259" key="3">
    <source>
        <dbReference type="Pfam" id="PF04478"/>
    </source>
</evidence>
<feature type="region of interest" description="Disordered" evidence="1">
    <location>
        <begin position="285"/>
        <end position="313"/>
    </location>
</feature>